<evidence type="ECO:0000313" key="2">
    <source>
        <dbReference type="Proteomes" id="UP000886595"/>
    </source>
</evidence>
<keyword evidence="2" id="KW-1185">Reference proteome</keyword>
<evidence type="ECO:0000313" key="1">
    <source>
        <dbReference type="EMBL" id="KAG2302515.1"/>
    </source>
</evidence>
<dbReference type="SUPFAM" id="SSF56112">
    <property type="entry name" value="Protein kinase-like (PK-like)"/>
    <property type="match status" value="1"/>
</dbReference>
<comment type="caution">
    <text evidence="1">The sequence shown here is derived from an EMBL/GenBank/DDBJ whole genome shotgun (WGS) entry which is preliminary data.</text>
</comment>
<dbReference type="AlphaFoldDB" id="A0A8X7SBQ3"/>
<gene>
    <name evidence="1" type="ORF">Bca52824_031166</name>
</gene>
<proteinExistence type="predicted"/>
<dbReference type="Proteomes" id="UP000886595">
    <property type="component" value="Unassembled WGS sequence"/>
</dbReference>
<organism evidence="1 2">
    <name type="scientific">Brassica carinata</name>
    <name type="common">Ethiopian mustard</name>
    <name type="synonym">Abyssinian cabbage</name>
    <dbReference type="NCBI Taxonomy" id="52824"/>
    <lineage>
        <taxon>Eukaryota</taxon>
        <taxon>Viridiplantae</taxon>
        <taxon>Streptophyta</taxon>
        <taxon>Embryophyta</taxon>
        <taxon>Tracheophyta</taxon>
        <taxon>Spermatophyta</taxon>
        <taxon>Magnoliopsida</taxon>
        <taxon>eudicotyledons</taxon>
        <taxon>Gunneridae</taxon>
        <taxon>Pentapetalae</taxon>
        <taxon>rosids</taxon>
        <taxon>malvids</taxon>
        <taxon>Brassicales</taxon>
        <taxon>Brassicaceae</taxon>
        <taxon>Brassiceae</taxon>
        <taxon>Brassica</taxon>
    </lineage>
</organism>
<dbReference type="InterPro" id="IPR011009">
    <property type="entry name" value="Kinase-like_dom_sf"/>
</dbReference>
<name>A0A8X7SBQ3_BRACI</name>
<accession>A0A8X7SBQ3</accession>
<dbReference type="OrthoDB" id="192887at2759"/>
<protein>
    <submittedName>
        <fullName evidence="1">Uncharacterized protein</fullName>
    </submittedName>
</protein>
<sequence length="70" mass="8038">MWRTLFEIDTKYVHIKPLGRGAYVVVCSSVNKETSERVEVKKIHNVFENRIDASRTQATTSCIHQTIKSS</sequence>
<dbReference type="EMBL" id="JAAMPC010000007">
    <property type="protein sequence ID" value="KAG2302515.1"/>
    <property type="molecule type" value="Genomic_DNA"/>
</dbReference>
<reference evidence="1 2" key="1">
    <citation type="submission" date="2020-02" db="EMBL/GenBank/DDBJ databases">
        <authorList>
            <person name="Ma Q."/>
            <person name="Huang Y."/>
            <person name="Song X."/>
            <person name="Pei D."/>
        </authorList>
    </citation>
    <scope>NUCLEOTIDE SEQUENCE [LARGE SCALE GENOMIC DNA]</scope>
    <source>
        <strain evidence="1">Sxm20200214</strain>
        <tissue evidence="1">Leaf</tissue>
    </source>
</reference>
<dbReference type="Gene3D" id="3.30.200.20">
    <property type="entry name" value="Phosphorylase Kinase, domain 1"/>
    <property type="match status" value="1"/>
</dbReference>